<accession>A0AAN8Z7W6</accession>
<keyword evidence="4" id="KW-0245">EGF-like domain</keyword>
<evidence type="ECO:0000256" key="6">
    <source>
        <dbReference type="ARBA" id="ARBA00022692"/>
    </source>
</evidence>
<dbReference type="InterPro" id="IPR011009">
    <property type="entry name" value="Kinase-like_dom_sf"/>
</dbReference>
<dbReference type="SUPFAM" id="SSF56112">
    <property type="entry name" value="Protein kinase-like (PK-like)"/>
    <property type="match status" value="1"/>
</dbReference>
<keyword evidence="23" id="KW-1185">Reference proteome</keyword>
<dbReference type="FunFam" id="3.30.200.20:FF:000059">
    <property type="entry name" value="S-receptor-like serine/threonine-protein kinase"/>
    <property type="match status" value="1"/>
</dbReference>
<feature type="domain" description="Protein kinase" evidence="21">
    <location>
        <begin position="272"/>
        <end position="555"/>
    </location>
</feature>
<dbReference type="PROSITE" id="PS00107">
    <property type="entry name" value="PROTEIN_KINASE_ATP"/>
    <property type="match status" value="1"/>
</dbReference>
<dbReference type="Pfam" id="PF00954">
    <property type="entry name" value="S_locus_glycop"/>
    <property type="match status" value="1"/>
</dbReference>
<dbReference type="InterPro" id="IPR051343">
    <property type="entry name" value="G-type_lectin_kinases/EP1-like"/>
</dbReference>
<keyword evidence="7" id="KW-0732">Signal</keyword>
<dbReference type="GO" id="GO:0048544">
    <property type="term" value="P:recognition of pollen"/>
    <property type="evidence" value="ECO:0007669"/>
    <property type="project" value="InterPro"/>
</dbReference>
<evidence type="ECO:0000256" key="11">
    <source>
        <dbReference type="ARBA" id="ARBA00022840"/>
    </source>
</evidence>
<dbReference type="InterPro" id="IPR000719">
    <property type="entry name" value="Prot_kinase_dom"/>
</dbReference>
<comment type="catalytic activity">
    <reaction evidence="18">
        <text>L-seryl-[protein] + ATP = O-phospho-L-seryl-[protein] + ADP + H(+)</text>
        <dbReference type="Rhea" id="RHEA:17989"/>
        <dbReference type="Rhea" id="RHEA-COMP:9863"/>
        <dbReference type="Rhea" id="RHEA-COMP:11604"/>
        <dbReference type="ChEBI" id="CHEBI:15378"/>
        <dbReference type="ChEBI" id="CHEBI:29999"/>
        <dbReference type="ChEBI" id="CHEBI:30616"/>
        <dbReference type="ChEBI" id="CHEBI:83421"/>
        <dbReference type="ChEBI" id="CHEBI:456216"/>
        <dbReference type="EC" id="2.7.11.1"/>
    </reaction>
</comment>
<dbReference type="CDD" id="cd00053">
    <property type="entry name" value="EGF"/>
    <property type="match status" value="1"/>
</dbReference>
<protein>
    <recommendedName>
        <fullName evidence="2">non-specific serine/threonine protein kinase</fullName>
        <ecNumber evidence="2">2.7.11.1</ecNumber>
    </recommendedName>
</protein>
<keyword evidence="13 20" id="KW-0472">Membrane</keyword>
<evidence type="ECO:0000256" key="14">
    <source>
        <dbReference type="ARBA" id="ARBA00023157"/>
    </source>
</evidence>
<keyword evidence="8" id="KW-0430">Lectin</keyword>
<gene>
    <name evidence="22" type="ORF">RJ641_004063</name>
</gene>
<evidence type="ECO:0000256" key="3">
    <source>
        <dbReference type="ARBA" id="ARBA00022527"/>
    </source>
</evidence>
<dbReference type="PANTHER" id="PTHR47976">
    <property type="entry name" value="G-TYPE LECTIN S-RECEPTOR-LIKE SERINE/THREONINE-PROTEIN KINASE SD2-5"/>
    <property type="match status" value="1"/>
</dbReference>
<keyword evidence="9 19" id="KW-0547">Nucleotide-binding</keyword>
<reference evidence="22 23" key="1">
    <citation type="submission" date="2023-12" db="EMBL/GenBank/DDBJ databases">
        <title>A high-quality genome assembly for Dillenia turbinata (Dilleniales).</title>
        <authorList>
            <person name="Chanderbali A."/>
        </authorList>
    </citation>
    <scope>NUCLEOTIDE SEQUENCE [LARGE SCALE GENOMIC DNA]</scope>
    <source>
        <strain evidence="22">LSX21</strain>
        <tissue evidence="22">Leaf</tissue>
    </source>
</reference>
<name>A0AAN8Z7W6_9MAGN</name>
<dbReference type="AlphaFoldDB" id="A0AAN8Z7W6"/>
<evidence type="ECO:0000256" key="4">
    <source>
        <dbReference type="ARBA" id="ARBA00022536"/>
    </source>
</evidence>
<evidence type="ECO:0000256" key="2">
    <source>
        <dbReference type="ARBA" id="ARBA00012513"/>
    </source>
</evidence>
<evidence type="ECO:0000313" key="22">
    <source>
        <dbReference type="EMBL" id="KAK6929969.1"/>
    </source>
</evidence>
<keyword evidence="3" id="KW-0723">Serine/threonine-protein kinase</keyword>
<evidence type="ECO:0000256" key="19">
    <source>
        <dbReference type="PROSITE-ProRule" id="PRU10141"/>
    </source>
</evidence>
<evidence type="ECO:0000256" key="8">
    <source>
        <dbReference type="ARBA" id="ARBA00022734"/>
    </source>
</evidence>
<evidence type="ECO:0000256" key="5">
    <source>
        <dbReference type="ARBA" id="ARBA00022679"/>
    </source>
</evidence>
<feature type="transmembrane region" description="Helical" evidence="20">
    <location>
        <begin position="217"/>
        <end position="237"/>
    </location>
</feature>
<comment type="caution">
    <text evidence="22">The sequence shown here is derived from an EMBL/GenBank/DDBJ whole genome shotgun (WGS) entry which is preliminary data.</text>
</comment>
<keyword evidence="14" id="KW-1015">Disulfide bond</keyword>
<evidence type="ECO:0000256" key="13">
    <source>
        <dbReference type="ARBA" id="ARBA00023136"/>
    </source>
</evidence>
<keyword evidence="6 20" id="KW-0812">Transmembrane</keyword>
<dbReference type="PANTHER" id="PTHR47976:SF106">
    <property type="entry name" value="RECEPTOR-LIKE SERINE_THREONINE-PROTEIN KINASE"/>
    <property type="match status" value="1"/>
</dbReference>
<keyword evidence="5" id="KW-0808">Transferase</keyword>
<dbReference type="InterPro" id="IPR000858">
    <property type="entry name" value="S_locus_glycoprot_dom"/>
</dbReference>
<dbReference type="PROSITE" id="PS50011">
    <property type="entry name" value="PROTEIN_KINASE_DOM"/>
    <property type="match status" value="1"/>
</dbReference>
<comment type="subcellular location">
    <subcellularLocation>
        <location evidence="1">Membrane</location>
        <topology evidence="1">Single-pass type I membrane protein</topology>
    </subcellularLocation>
</comment>
<organism evidence="22 23">
    <name type="scientific">Dillenia turbinata</name>
    <dbReference type="NCBI Taxonomy" id="194707"/>
    <lineage>
        <taxon>Eukaryota</taxon>
        <taxon>Viridiplantae</taxon>
        <taxon>Streptophyta</taxon>
        <taxon>Embryophyta</taxon>
        <taxon>Tracheophyta</taxon>
        <taxon>Spermatophyta</taxon>
        <taxon>Magnoliopsida</taxon>
        <taxon>eudicotyledons</taxon>
        <taxon>Gunneridae</taxon>
        <taxon>Pentapetalae</taxon>
        <taxon>Dilleniales</taxon>
        <taxon>Dilleniaceae</taxon>
        <taxon>Dillenia</taxon>
    </lineage>
</organism>
<evidence type="ECO:0000259" key="21">
    <source>
        <dbReference type="PROSITE" id="PS50011"/>
    </source>
</evidence>
<proteinExistence type="predicted"/>
<dbReference type="GO" id="GO:0005524">
    <property type="term" value="F:ATP binding"/>
    <property type="evidence" value="ECO:0007669"/>
    <property type="project" value="UniProtKB-UniRule"/>
</dbReference>
<evidence type="ECO:0000256" key="9">
    <source>
        <dbReference type="ARBA" id="ARBA00022741"/>
    </source>
</evidence>
<keyword evidence="11 19" id="KW-0067">ATP-binding</keyword>
<keyword evidence="10" id="KW-0418">Kinase</keyword>
<evidence type="ECO:0000313" key="23">
    <source>
        <dbReference type="Proteomes" id="UP001370490"/>
    </source>
</evidence>
<feature type="binding site" evidence="19">
    <location>
        <position position="303"/>
    </location>
    <ligand>
        <name>ATP</name>
        <dbReference type="ChEBI" id="CHEBI:30616"/>
    </ligand>
</feature>
<dbReference type="Proteomes" id="UP001370490">
    <property type="component" value="Unassembled WGS sequence"/>
</dbReference>
<evidence type="ECO:0000256" key="16">
    <source>
        <dbReference type="ARBA" id="ARBA00023180"/>
    </source>
</evidence>
<keyword evidence="16" id="KW-0325">Glycoprotein</keyword>
<evidence type="ECO:0000256" key="17">
    <source>
        <dbReference type="ARBA" id="ARBA00047899"/>
    </source>
</evidence>
<evidence type="ECO:0000256" key="15">
    <source>
        <dbReference type="ARBA" id="ARBA00023170"/>
    </source>
</evidence>
<evidence type="ECO:0000256" key="10">
    <source>
        <dbReference type="ARBA" id="ARBA00022777"/>
    </source>
</evidence>
<dbReference type="Gene3D" id="3.30.200.20">
    <property type="entry name" value="Phosphorylase Kinase, domain 1"/>
    <property type="match status" value="1"/>
</dbReference>
<evidence type="ECO:0000256" key="12">
    <source>
        <dbReference type="ARBA" id="ARBA00022989"/>
    </source>
</evidence>
<dbReference type="EMBL" id="JBAMMX010000012">
    <property type="protein sequence ID" value="KAK6929969.1"/>
    <property type="molecule type" value="Genomic_DNA"/>
</dbReference>
<keyword evidence="12 20" id="KW-1133">Transmembrane helix</keyword>
<evidence type="ECO:0000256" key="18">
    <source>
        <dbReference type="ARBA" id="ARBA00048679"/>
    </source>
</evidence>
<dbReference type="GO" id="GO:0004674">
    <property type="term" value="F:protein serine/threonine kinase activity"/>
    <property type="evidence" value="ECO:0007669"/>
    <property type="project" value="UniProtKB-KW"/>
</dbReference>
<dbReference type="InterPro" id="IPR001245">
    <property type="entry name" value="Ser-Thr/Tyr_kinase_cat_dom"/>
</dbReference>
<keyword evidence="15" id="KW-0675">Receptor</keyword>
<evidence type="ECO:0000256" key="7">
    <source>
        <dbReference type="ARBA" id="ARBA00022729"/>
    </source>
</evidence>
<dbReference type="FunFam" id="1.10.510.10:FF:000237">
    <property type="entry name" value="G-type lectin S-receptor-like serine/threonine-protein kinase"/>
    <property type="match status" value="1"/>
</dbReference>
<dbReference type="InterPro" id="IPR017441">
    <property type="entry name" value="Protein_kinase_ATP_BS"/>
</dbReference>
<evidence type="ECO:0000256" key="20">
    <source>
        <dbReference type="SAM" id="Phobius"/>
    </source>
</evidence>
<dbReference type="Pfam" id="PF07714">
    <property type="entry name" value="PK_Tyr_Ser-Thr"/>
    <property type="match status" value="1"/>
</dbReference>
<evidence type="ECO:0000256" key="1">
    <source>
        <dbReference type="ARBA" id="ARBA00004479"/>
    </source>
</evidence>
<dbReference type="EC" id="2.7.11.1" evidence="2"/>
<dbReference type="Gene3D" id="1.10.510.10">
    <property type="entry name" value="Transferase(Phosphotransferase) domain 1"/>
    <property type="match status" value="1"/>
</dbReference>
<dbReference type="GO" id="GO:0030246">
    <property type="term" value="F:carbohydrate binding"/>
    <property type="evidence" value="ECO:0007669"/>
    <property type="project" value="UniProtKB-KW"/>
</dbReference>
<sequence length="565" mass="63827">MYLVNGTHHNIYSLTTSLPVAVEDYFHRATIDDYGNFQQYVFPRENGSSWTSVWKAITEPCTVNAICGVFGLCSSLNGEVSCLCLPGYIYLDPSNPSGGCHPEAMRNYCADPSMRNFTVEKIYDADFPNEVFMDFARVRNVDVDGCKQAVMDDCFSLAAVWDSSSITCIKKRTPLWNGRISASTGGKIALVKVPMKIDNLGLPGGDKKKHTDMSLKAGLLASGLLAFLFGVVVLYYHRVPRRLILRRWASNANKMDVNFREFTFQELRDATNDFSRELGRGSSGKVYGGTLILKDKSIEIAVKMLQSVIDRKEKEFMTELKIIGRTHHKNLVRLLGFCYEGEHRLLVYEFMKNGPLSDFLFAERARPSWAQRAEMALGIARGLSYLHEECETQIIHCDIKPRINDTPKIADFGLSKLLNKEQTRTSTAARGTFGYMAPEWLRNVPVTTKVDVFSFGVMLLEIICGRRHIRLSRVEEETVDADLVLMNWVLSCVISGKLEMLVSHDMEVLSDSMRFERMVMVGLWCIHPDPILRPSMKKVTQMLEGTINIGVPPLLFDQMSKDKLN</sequence>
<comment type="catalytic activity">
    <reaction evidence="17">
        <text>L-threonyl-[protein] + ATP = O-phospho-L-threonyl-[protein] + ADP + H(+)</text>
        <dbReference type="Rhea" id="RHEA:46608"/>
        <dbReference type="Rhea" id="RHEA-COMP:11060"/>
        <dbReference type="Rhea" id="RHEA-COMP:11605"/>
        <dbReference type="ChEBI" id="CHEBI:15378"/>
        <dbReference type="ChEBI" id="CHEBI:30013"/>
        <dbReference type="ChEBI" id="CHEBI:30616"/>
        <dbReference type="ChEBI" id="CHEBI:61977"/>
        <dbReference type="ChEBI" id="CHEBI:456216"/>
        <dbReference type="EC" id="2.7.11.1"/>
    </reaction>
</comment>
<dbReference type="GO" id="GO:0016020">
    <property type="term" value="C:membrane"/>
    <property type="evidence" value="ECO:0007669"/>
    <property type="project" value="UniProtKB-SubCell"/>
</dbReference>